<keyword evidence="3" id="KW-1185">Reference proteome</keyword>
<dbReference type="EMBL" id="JARBHB010000009">
    <property type="protein sequence ID" value="KAJ8875055.1"/>
    <property type="molecule type" value="Genomic_DNA"/>
</dbReference>
<comment type="caution">
    <text evidence="2">The sequence shown here is derived from an EMBL/GenBank/DDBJ whole genome shotgun (WGS) entry which is preliminary data.</text>
</comment>
<gene>
    <name evidence="2" type="ORF">PR048_022945</name>
</gene>
<evidence type="ECO:0000313" key="2">
    <source>
        <dbReference type="EMBL" id="KAJ8875055.1"/>
    </source>
</evidence>
<feature type="compositionally biased region" description="Polar residues" evidence="1">
    <location>
        <begin position="335"/>
        <end position="344"/>
    </location>
</feature>
<reference evidence="2 3" key="1">
    <citation type="submission" date="2023-02" db="EMBL/GenBank/DDBJ databases">
        <title>LHISI_Scaffold_Assembly.</title>
        <authorList>
            <person name="Stuart O.P."/>
            <person name="Cleave R."/>
            <person name="Magrath M.J.L."/>
            <person name="Mikheyev A.S."/>
        </authorList>
    </citation>
    <scope>NUCLEOTIDE SEQUENCE [LARGE SCALE GENOMIC DNA]</scope>
    <source>
        <strain evidence="2">Daus_M_001</strain>
        <tissue evidence="2">Leg muscle</tissue>
    </source>
</reference>
<accession>A0ABQ9GSS3</accession>
<feature type="compositionally biased region" description="Low complexity" evidence="1">
    <location>
        <begin position="322"/>
        <end position="334"/>
    </location>
</feature>
<sequence length="430" mass="47475">MLGTAGGSAESRCWLFEALCLCTGGQQRDAVSEVDVVHGGTLGDVSRHTQVASLIALANVRRTKHAARWFARERDGRQQAGCTKIQLVRRQRVPSDVNRTGSIRHVCLLAFSPLPRHYCNRFVFSKPFDSQLIHVLLSKSWETRTKDKDATKRSPTDTARTYVEANSQRLLDVCLSVQTMSVITDFPHELFSAFEAEGRGSVKGDTVTRIKSSTAFKREALNWRAVFSSCCVYLWDFQRRPYYFIGGMPAGRFNACPLTSFTRHLPCEKSDLPGVSAPLILEWLILTSTKTQDVARWLQEPSSTQIPTLSSVPKNTKEYRSKTAACTATSSRTRQQNGVTSQRRVGTVPVGSLGNPSQRAGTAPFPEPCAANQRTGGPMREKRPQRFTSVNLGRRFCLSPMGSRVRSPPQPLCGFSLRGEGVVGGGAVVF</sequence>
<feature type="region of interest" description="Disordered" evidence="1">
    <location>
        <begin position="320"/>
        <end position="382"/>
    </location>
</feature>
<name>A0ABQ9GSS3_9NEOP</name>
<dbReference type="Proteomes" id="UP001159363">
    <property type="component" value="Chromosome 8"/>
</dbReference>
<proteinExistence type="predicted"/>
<evidence type="ECO:0000313" key="3">
    <source>
        <dbReference type="Proteomes" id="UP001159363"/>
    </source>
</evidence>
<evidence type="ECO:0000256" key="1">
    <source>
        <dbReference type="SAM" id="MobiDB-lite"/>
    </source>
</evidence>
<organism evidence="2 3">
    <name type="scientific">Dryococelus australis</name>
    <dbReference type="NCBI Taxonomy" id="614101"/>
    <lineage>
        <taxon>Eukaryota</taxon>
        <taxon>Metazoa</taxon>
        <taxon>Ecdysozoa</taxon>
        <taxon>Arthropoda</taxon>
        <taxon>Hexapoda</taxon>
        <taxon>Insecta</taxon>
        <taxon>Pterygota</taxon>
        <taxon>Neoptera</taxon>
        <taxon>Polyneoptera</taxon>
        <taxon>Phasmatodea</taxon>
        <taxon>Verophasmatodea</taxon>
        <taxon>Anareolatae</taxon>
        <taxon>Phasmatidae</taxon>
        <taxon>Eurycanthinae</taxon>
        <taxon>Dryococelus</taxon>
    </lineage>
</organism>
<protein>
    <submittedName>
        <fullName evidence="2">Uncharacterized protein</fullName>
    </submittedName>
</protein>